<dbReference type="Gene3D" id="2.30.330.10">
    <property type="entry name" value="SpoA-like"/>
    <property type="match status" value="1"/>
</dbReference>
<dbReference type="CDD" id="cd17908">
    <property type="entry name" value="FliM"/>
    <property type="match status" value="1"/>
</dbReference>
<dbReference type="AlphaFoldDB" id="A0AAN4UP60"/>
<feature type="domain" description="Flagellar motor switch protein FliN-like C-terminal" evidence="11">
    <location>
        <begin position="230"/>
        <end position="299"/>
    </location>
</feature>
<dbReference type="GO" id="GO:0071978">
    <property type="term" value="P:bacterial-type flagellum-dependent swarming motility"/>
    <property type="evidence" value="ECO:0007669"/>
    <property type="project" value="TreeGrafter"/>
</dbReference>
<dbReference type="PRINTS" id="PR00955">
    <property type="entry name" value="FLGMOTORFLIM"/>
</dbReference>
<evidence type="ECO:0000256" key="4">
    <source>
        <dbReference type="ARBA" id="ARBA00022500"/>
    </source>
</evidence>
<dbReference type="InterPro" id="IPR001689">
    <property type="entry name" value="Flag_FliM"/>
</dbReference>
<dbReference type="PANTHER" id="PTHR30034:SF3">
    <property type="entry name" value="FLAGELLAR MOTOR SWITCH PROTEIN FLIM"/>
    <property type="match status" value="1"/>
</dbReference>
<sequence>MSDTAPSTAEAHLEEELIRRATLNYESLPMLEVIAERMVLSLTSSFKTLTASVAEAKMRDFRYASYGDAMAALPRHGMLAVCQATPWGGHVLVSMDGDFVFSALELMLGGRAERITSRPVERGFTSIERRMGQRLAEVVLKDLAEALHQVAEVELKVERMEVNPQFAIIAQPSSPAVLMQIDVVFEASRGKIALVLPYGTLDPVKRKLTKVFYGERLGGDDAWRSHFTDRIEHSTISLTAQLHERSFPMAEVLGWKVGDTIDLRLSDDQPVTMLCAGIEMFQGVMGKRQNGSAAVRVTEDLHGREGLNYDLLGD</sequence>
<evidence type="ECO:0000313" key="12">
    <source>
        <dbReference type="EMBL" id="GHD99280.1"/>
    </source>
</evidence>
<keyword evidence="13" id="KW-0969">Cilium</keyword>
<keyword evidence="7 10" id="KW-0472">Membrane</keyword>
<comment type="subcellular location">
    <subcellularLocation>
        <location evidence="10">Cell inner membrane</location>
        <topology evidence="10">Peripheral membrane protein</topology>
    </subcellularLocation>
    <subcellularLocation>
        <location evidence="10">Bacterial flagellum basal body</location>
    </subcellularLocation>
</comment>
<dbReference type="Pfam" id="PF02154">
    <property type="entry name" value="FliM"/>
    <property type="match status" value="1"/>
</dbReference>
<gene>
    <name evidence="12" type="ORF">GCM10008024_06030</name>
    <name evidence="13" type="ORF">SAMN05444006_102272</name>
</gene>
<evidence type="ECO:0000256" key="5">
    <source>
        <dbReference type="ARBA" id="ARBA00022519"/>
    </source>
</evidence>
<dbReference type="Proteomes" id="UP000634647">
    <property type="component" value="Unassembled WGS sequence"/>
</dbReference>
<dbReference type="Proteomes" id="UP000199541">
    <property type="component" value="Unassembled WGS sequence"/>
</dbReference>
<evidence type="ECO:0000259" key="11">
    <source>
        <dbReference type="Pfam" id="PF01052"/>
    </source>
</evidence>
<keyword evidence="3 10" id="KW-1003">Cell membrane</keyword>
<dbReference type="InterPro" id="IPR001543">
    <property type="entry name" value="FliN-like_C"/>
</dbReference>
<dbReference type="GO" id="GO:0050918">
    <property type="term" value="P:positive chemotaxis"/>
    <property type="evidence" value="ECO:0007669"/>
    <property type="project" value="TreeGrafter"/>
</dbReference>
<reference evidence="13 14" key="2">
    <citation type="submission" date="2016-10" db="EMBL/GenBank/DDBJ databases">
        <authorList>
            <person name="Varghese N."/>
            <person name="Submissions S."/>
        </authorList>
    </citation>
    <scope>NUCLEOTIDE SEQUENCE [LARGE SCALE GENOMIC DNA]</scope>
    <source>
        <strain evidence="13 14">DSM 24802</strain>
    </source>
</reference>
<evidence type="ECO:0000256" key="1">
    <source>
        <dbReference type="ARBA" id="ARBA00011049"/>
    </source>
</evidence>
<accession>A0AAN4UP60</accession>
<keyword evidence="6 10" id="KW-0283">Flagellar rotation</keyword>
<evidence type="ECO:0000313" key="13">
    <source>
        <dbReference type="EMBL" id="SDW29911.1"/>
    </source>
</evidence>
<reference evidence="12" key="3">
    <citation type="submission" date="2023-06" db="EMBL/GenBank/DDBJ databases">
        <authorList>
            <person name="Sun Q."/>
            <person name="Zhou Y."/>
        </authorList>
    </citation>
    <scope>NUCLEOTIDE SEQUENCE</scope>
    <source>
        <strain evidence="12">CGMCC 1.10859</strain>
    </source>
</reference>
<dbReference type="GO" id="GO:0009425">
    <property type="term" value="C:bacterial-type flagellum basal body"/>
    <property type="evidence" value="ECO:0007669"/>
    <property type="project" value="UniProtKB-SubCell"/>
</dbReference>
<keyword evidence="5 10" id="KW-0997">Cell inner membrane</keyword>
<dbReference type="EMBL" id="FNOB01000002">
    <property type="protein sequence ID" value="SDW29911.1"/>
    <property type="molecule type" value="Genomic_DNA"/>
</dbReference>
<name>A0AAN4UP60_9RHOB</name>
<evidence type="ECO:0000256" key="6">
    <source>
        <dbReference type="ARBA" id="ARBA00022779"/>
    </source>
</evidence>
<dbReference type="GO" id="GO:0003774">
    <property type="term" value="F:cytoskeletal motor activity"/>
    <property type="evidence" value="ECO:0007669"/>
    <property type="project" value="InterPro"/>
</dbReference>
<keyword evidence="14" id="KW-1185">Reference proteome</keyword>
<dbReference type="InterPro" id="IPR036429">
    <property type="entry name" value="SpoA-like_sf"/>
</dbReference>
<evidence type="ECO:0000256" key="3">
    <source>
        <dbReference type="ARBA" id="ARBA00022475"/>
    </source>
</evidence>
<keyword evidence="13" id="KW-0966">Cell projection</keyword>
<dbReference type="SUPFAM" id="SSF101801">
    <property type="entry name" value="Surface presentation of antigens (SPOA)"/>
    <property type="match status" value="1"/>
</dbReference>
<evidence type="ECO:0000256" key="8">
    <source>
        <dbReference type="ARBA" id="ARBA00023143"/>
    </source>
</evidence>
<keyword evidence="4 10" id="KW-0145">Chemotaxis</keyword>
<reference evidence="12" key="1">
    <citation type="journal article" date="2014" name="Int. J. Syst. Evol. Microbiol.">
        <title>Complete genome sequence of Corynebacterium casei LMG S-19264T (=DSM 44701T), isolated from a smear-ripened cheese.</title>
        <authorList>
            <consortium name="US DOE Joint Genome Institute (JGI-PGF)"/>
            <person name="Walter F."/>
            <person name="Albersmeier A."/>
            <person name="Kalinowski J."/>
            <person name="Ruckert C."/>
        </authorList>
    </citation>
    <scope>NUCLEOTIDE SEQUENCE</scope>
    <source>
        <strain evidence="12">CGMCC 1.10859</strain>
    </source>
</reference>
<dbReference type="SUPFAM" id="SSF103039">
    <property type="entry name" value="CheC-like"/>
    <property type="match status" value="1"/>
</dbReference>
<dbReference type="PANTHER" id="PTHR30034">
    <property type="entry name" value="FLAGELLAR MOTOR SWITCH PROTEIN FLIM"/>
    <property type="match status" value="1"/>
</dbReference>
<comment type="function">
    <text evidence="9 10">FliM is one of three proteins (FliG, FliN, FliM) that forms the rotor-mounted switch complex (C ring), located at the base of the basal body. This complex interacts with the CheY and CheZ chemotaxis proteins, in addition to contacting components of the motor that determine the direction of flagellar rotation.</text>
</comment>
<dbReference type="Gene3D" id="3.40.1550.10">
    <property type="entry name" value="CheC-like"/>
    <property type="match status" value="1"/>
</dbReference>
<proteinExistence type="inferred from homology"/>
<evidence type="ECO:0000256" key="10">
    <source>
        <dbReference type="PIRNR" id="PIRNR002888"/>
    </source>
</evidence>
<keyword evidence="13" id="KW-0282">Flagellum</keyword>
<evidence type="ECO:0000256" key="2">
    <source>
        <dbReference type="ARBA" id="ARBA00021898"/>
    </source>
</evidence>
<evidence type="ECO:0000256" key="9">
    <source>
        <dbReference type="ARBA" id="ARBA00025044"/>
    </source>
</evidence>
<evidence type="ECO:0000313" key="14">
    <source>
        <dbReference type="Proteomes" id="UP000199541"/>
    </source>
</evidence>
<dbReference type="RefSeq" id="WP_092163940.1">
    <property type="nucleotide sequence ID" value="NZ_BNAB01000002.1"/>
</dbReference>
<dbReference type="InterPro" id="IPR028976">
    <property type="entry name" value="CheC-like_sf"/>
</dbReference>
<dbReference type="PIRSF" id="PIRSF002888">
    <property type="entry name" value="FliM"/>
    <property type="match status" value="1"/>
</dbReference>
<keyword evidence="8 10" id="KW-0975">Bacterial flagellum</keyword>
<comment type="similarity">
    <text evidence="1 10">Belongs to the FliM family.</text>
</comment>
<organism evidence="12 15">
    <name type="scientific">Allgaiera indica</name>
    <dbReference type="NCBI Taxonomy" id="765699"/>
    <lineage>
        <taxon>Bacteria</taxon>
        <taxon>Pseudomonadati</taxon>
        <taxon>Pseudomonadota</taxon>
        <taxon>Alphaproteobacteria</taxon>
        <taxon>Rhodobacterales</taxon>
        <taxon>Paracoccaceae</taxon>
        <taxon>Allgaiera</taxon>
    </lineage>
</organism>
<protein>
    <recommendedName>
        <fullName evidence="2 10">Flagellar motor switch protein FliM</fullName>
    </recommendedName>
</protein>
<evidence type="ECO:0000256" key="7">
    <source>
        <dbReference type="ARBA" id="ARBA00023136"/>
    </source>
</evidence>
<dbReference type="GO" id="GO:0005886">
    <property type="term" value="C:plasma membrane"/>
    <property type="evidence" value="ECO:0007669"/>
    <property type="project" value="UniProtKB-SubCell"/>
</dbReference>
<comment type="caution">
    <text evidence="12">The sequence shown here is derived from an EMBL/GenBank/DDBJ whole genome shotgun (WGS) entry which is preliminary data.</text>
</comment>
<dbReference type="Pfam" id="PF01052">
    <property type="entry name" value="FliMN_C"/>
    <property type="match status" value="1"/>
</dbReference>
<evidence type="ECO:0000313" key="15">
    <source>
        <dbReference type="Proteomes" id="UP000634647"/>
    </source>
</evidence>
<dbReference type="EMBL" id="BNAB01000002">
    <property type="protein sequence ID" value="GHD99280.1"/>
    <property type="molecule type" value="Genomic_DNA"/>
</dbReference>